<dbReference type="Pfam" id="PF00982">
    <property type="entry name" value="Glyco_transf_20"/>
    <property type="match status" value="1"/>
</dbReference>
<reference evidence="2" key="1">
    <citation type="journal article" date="2020" name="Fungal Divers.">
        <title>Resolving the Mortierellaceae phylogeny through synthesis of multi-gene phylogenetics and phylogenomics.</title>
        <authorList>
            <person name="Vandepol N."/>
            <person name="Liber J."/>
            <person name="Desiro A."/>
            <person name="Na H."/>
            <person name="Kennedy M."/>
            <person name="Barry K."/>
            <person name="Grigoriev I.V."/>
            <person name="Miller A.N."/>
            <person name="O'Donnell K."/>
            <person name="Stajich J.E."/>
            <person name="Bonito G."/>
        </authorList>
    </citation>
    <scope>NUCLEOTIDE SEQUENCE</scope>
    <source>
        <strain evidence="2">KOD1015</strain>
    </source>
</reference>
<dbReference type="Gene3D" id="3.40.50.2000">
    <property type="entry name" value="Glycogen Phosphorylase B"/>
    <property type="match status" value="1"/>
</dbReference>
<feature type="region of interest" description="Disordered" evidence="1">
    <location>
        <begin position="63"/>
        <end position="110"/>
    </location>
</feature>
<feature type="non-terminal residue" evidence="2">
    <location>
        <position position="241"/>
    </location>
</feature>
<evidence type="ECO:0000313" key="3">
    <source>
        <dbReference type="Proteomes" id="UP000780801"/>
    </source>
</evidence>
<dbReference type="GO" id="GO:0005992">
    <property type="term" value="P:trehalose biosynthetic process"/>
    <property type="evidence" value="ECO:0007669"/>
    <property type="project" value="InterPro"/>
</dbReference>
<feature type="compositionally biased region" description="Low complexity" evidence="1">
    <location>
        <begin position="1"/>
        <end position="18"/>
    </location>
</feature>
<dbReference type="OrthoDB" id="755951at2759"/>
<proteinExistence type="predicted"/>
<dbReference type="GO" id="GO:0005829">
    <property type="term" value="C:cytosol"/>
    <property type="evidence" value="ECO:0007669"/>
    <property type="project" value="TreeGrafter"/>
</dbReference>
<evidence type="ECO:0000256" key="1">
    <source>
        <dbReference type="SAM" id="MobiDB-lite"/>
    </source>
</evidence>
<name>A0A9P6KA03_9FUNG</name>
<dbReference type="SUPFAM" id="SSF53756">
    <property type="entry name" value="UDP-Glycosyltransferase/glycogen phosphorylase"/>
    <property type="match status" value="1"/>
</dbReference>
<dbReference type="AlphaFoldDB" id="A0A9P6KA03"/>
<accession>A0A9P6KA03</accession>
<feature type="region of interest" description="Disordered" evidence="1">
    <location>
        <begin position="1"/>
        <end position="24"/>
    </location>
</feature>
<organism evidence="2 3">
    <name type="scientific">Lunasporangiospora selenospora</name>
    <dbReference type="NCBI Taxonomy" id="979761"/>
    <lineage>
        <taxon>Eukaryota</taxon>
        <taxon>Fungi</taxon>
        <taxon>Fungi incertae sedis</taxon>
        <taxon>Mucoromycota</taxon>
        <taxon>Mortierellomycotina</taxon>
        <taxon>Mortierellomycetes</taxon>
        <taxon>Mortierellales</taxon>
        <taxon>Mortierellaceae</taxon>
        <taxon>Lunasporangiospora</taxon>
    </lineage>
</organism>
<dbReference type="GO" id="GO:0004805">
    <property type="term" value="F:trehalose-phosphatase activity"/>
    <property type="evidence" value="ECO:0007669"/>
    <property type="project" value="TreeGrafter"/>
</dbReference>
<dbReference type="GO" id="GO:0005946">
    <property type="term" value="C:alpha,alpha-trehalose-phosphate synthase complex (UDP-forming)"/>
    <property type="evidence" value="ECO:0007669"/>
    <property type="project" value="TreeGrafter"/>
</dbReference>
<dbReference type="PANTHER" id="PTHR10788">
    <property type="entry name" value="TREHALOSE-6-PHOSPHATE SYNTHASE"/>
    <property type="match status" value="1"/>
</dbReference>
<gene>
    <name evidence="2" type="primary">TPS2_3</name>
    <name evidence="2" type="ORF">BGW38_008113</name>
</gene>
<dbReference type="Proteomes" id="UP000780801">
    <property type="component" value="Unassembled WGS sequence"/>
</dbReference>
<dbReference type="InterPro" id="IPR001830">
    <property type="entry name" value="Glyco_trans_20"/>
</dbReference>
<dbReference type="PANTHER" id="PTHR10788:SF123">
    <property type="entry name" value="TREHALOSE-PHOSPHATASE"/>
    <property type="match status" value="1"/>
</dbReference>
<protein>
    <submittedName>
        <fullName evidence="2">Threalose-6-phosphate phosphatase</fullName>
    </submittedName>
</protein>
<sequence>MSSIGTFHSTSSTSSFSTPRNVPLTELPDTAQIVLSQKPRLINVTHQIPYACTVINRDNHLANAQSPVSTPGGGTGGGSPQYRRSSLAVPRQGSVSSSSSLLDQNAGEPAEATLENGDCILEQRRGHSAMYSGIRSLRQDLETIQIGWVGELADQDGYVVPFKSLNNEQKQNLRDKLWEKEKVVPIFLDDKRAAVLWPLFHYILWDEATDGRIEKKSWDDYVFVNQQFADTIAEQYQPGDI</sequence>
<comment type="caution">
    <text evidence="2">The sequence shown here is derived from an EMBL/GenBank/DDBJ whole genome shotgun (WGS) entry which is preliminary data.</text>
</comment>
<keyword evidence="3" id="KW-1185">Reference proteome</keyword>
<dbReference type="GO" id="GO:0003825">
    <property type="term" value="F:alpha,alpha-trehalose-phosphate synthase (UDP-forming) activity"/>
    <property type="evidence" value="ECO:0007669"/>
    <property type="project" value="TreeGrafter"/>
</dbReference>
<dbReference type="EMBL" id="JAABOA010005495">
    <property type="protein sequence ID" value="KAF9576760.1"/>
    <property type="molecule type" value="Genomic_DNA"/>
</dbReference>
<evidence type="ECO:0000313" key="2">
    <source>
        <dbReference type="EMBL" id="KAF9576760.1"/>
    </source>
</evidence>